<organism evidence="1 2">
    <name type="scientific">Nelumbo nucifera</name>
    <name type="common">Sacred lotus</name>
    <dbReference type="NCBI Taxonomy" id="4432"/>
    <lineage>
        <taxon>Eukaryota</taxon>
        <taxon>Viridiplantae</taxon>
        <taxon>Streptophyta</taxon>
        <taxon>Embryophyta</taxon>
        <taxon>Tracheophyta</taxon>
        <taxon>Spermatophyta</taxon>
        <taxon>Magnoliopsida</taxon>
        <taxon>Proteales</taxon>
        <taxon>Nelumbonaceae</taxon>
        <taxon>Nelumbo</taxon>
    </lineage>
</organism>
<accession>A0A822Z824</accession>
<dbReference type="Proteomes" id="UP000607653">
    <property type="component" value="Unassembled WGS sequence"/>
</dbReference>
<gene>
    <name evidence="1" type="ORF">HUJ06_015330</name>
</gene>
<proteinExistence type="predicted"/>
<protein>
    <submittedName>
        <fullName evidence="1">Uncharacterized protein</fullName>
    </submittedName>
</protein>
<dbReference type="AlphaFoldDB" id="A0A822Z824"/>
<sequence length="42" mass="4948">MQWVPISSRGLQHKAGDARRLKLEGCLSLSSNERTIRRKRRR</sequence>
<dbReference type="EMBL" id="DUZY01000005">
    <property type="protein sequence ID" value="DAD41007.1"/>
    <property type="molecule type" value="Genomic_DNA"/>
</dbReference>
<evidence type="ECO:0000313" key="2">
    <source>
        <dbReference type="Proteomes" id="UP000607653"/>
    </source>
</evidence>
<reference evidence="1 2" key="1">
    <citation type="journal article" date="2020" name="Mol. Biol. Evol.">
        <title>Distinct Expression and Methylation Patterns for Genes with Different Fates following a Single Whole-Genome Duplication in Flowering Plants.</title>
        <authorList>
            <person name="Shi T."/>
            <person name="Rahmani R.S."/>
            <person name="Gugger P.F."/>
            <person name="Wang M."/>
            <person name="Li H."/>
            <person name="Zhang Y."/>
            <person name="Li Z."/>
            <person name="Wang Q."/>
            <person name="Van de Peer Y."/>
            <person name="Marchal K."/>
            <person name="Chen J."/>
        </authorList>
    </citation>
    <scope>NUCLEOTIDE SEQUENCE [LARGE SCALE GENOMIC DNA]</scope>
    <source>
        <tissue evidence="1">Leaf</tissue>
    </source>
</reference>
<comment type="caution">
    <text evidence="1">The sequence shown here is derived from an EMBL/GenBank/DDBJ whole genome shotgun (WGS) entry which is preliminary data.</text>
</comment>
<name>A0A822Z824_NELNU</name>
<keyword evidence="2" id="KW-1185">Reference proteome</keyword>
<evidence type="ECO:0000313" key="1">
    <source>
        <dbReference type="EMBL" id="DAD41007.1"/>
    </source>
</evidence>